<evidence type="ECO:0000313" key="11">
    <source>
        <dbReference type="EMBL" id="KAG1313614.1"/>
    </source>
</evidence>
<dbReference type="Pfam" id="PF01321">
    <property type="entry name" value="Creatinase_N"/>
    <property type="match status" value="1"/>
</dbReference>
<dbReference type="CDD" id="cd01085">
    <property type="entry name" value="APP"/>
    <property type="match status" value="1"/>
</dbReference>
<dbReference type="SUPFAM" id="SSF55920">
    <property type="entry name" value="Creatinase/aminopeptidase"/>
    <property type="match status" value="1"/>
</dbReference>
<dbReference type="InterPro" id="IPR008397">
    <property type="entry name" value="Alginate_lyase_dom"/>
</dbReference>
<dbReference type="Pfam" id="PF00557">
    <property type="entry name" value="Peptidase_M24"/>
    <property type="match status" value="1"/>
</dbReference>
<keyword evidence="12" id="KW-1185">Reference proteome</keyword>
<dbReference type="PANTHER" id="PTHR43763:SF6">
    <property type="entry name" value="XAA-PRO AMINOPEPTIDASE 1"/>
    <property type="match status" value="1"/>
</dbReference>
<feature type="domain" description="Peptidase M24" evidence="8">
    <location>
        <begin position="316"/>
        <end position="528"/>
    </location>
</feature>
<evidence type="ECO:0000259" key="9">
    <source>
        <dbReference type="Pfam" id="PF01321"/>
    </source>
</evidence>
<dbReference type="GO" id="GO:0016829">
    <property type="term" value="F:lyase activity"/>
    <property type="evidence" value="ECO:0007669"/>
    <property type="project" value="UniProtKB-KW"/>
</dbReference>
<dbReference type="FunFam" id="3.40.350.10:FF:000003">
    <property type="entry name" value="Xaa-pro aminopeptidase P"/>
    <property type="match status" value="1"/>
</dbReference>
<dbReference type="GO" id="GO:0070006">
    <property type="term" value="F:metalloaminopeptidase activity"/>
    <property type="evidence" value="ECO:0007669"/>
    <property type="project" value="InterPro"/>
</dbReference>
<evidence type="ECO:0000259" key="10">
    <source>
        <dbReference type="Pfam" id="PF05426"/>
    </source>
</evidence>
<dbReference type="AlphaFoldDB" id="A0A9P7BWG4"/>
<dbReference type="InterPro" id="IPR050422">
    <property type="entry name" value="X-Pro_aminopeptidase_P"/>
</dbReference>
<organism evidence="11 12">
    <name type="scientific">Rhizopus oryzae</name>
    <name type="common">Mucormycosis agent</name>
    <name type="synonym">Rhizopus arrhizus var. delemar</name>
    <dbReference type="NCBI Taxonomy" id="64495"/>
    <lineage>
        <taxon>Eukaryota</taxon>
        <taxon>Fungi</taxon>
        <taxon>Fungi incertae sedis</taxon>
        <taxon>Mucoromycota</taxon>
        <taxon>Mucoromycotina</taxon>
        <taxon>Mucoromycetes</taxon>
        <taxon>Mucorales</taxon>
        <taxon>Mucorineae</taxon>
        <taxon>Rhizopodaceae</taxon>
        <taxon>Rhizopus</taxon>
    </lineage>
</organism>
<dbReference type="InterPro" id="IPR033740">
    <property type="entry name" value="Pept_M24B"/>
</dbReference>
<dbReference type="Gene3D" id="1.50.10.100">
    <property type="entry name" value="Chondroitin AC/alginate lyase"/>
    <property type="match status" value="1"/>
</dbReference>
<evidence type="ECO:0008006" key="13">
    <source>
        <dbReference type="Google" id="ProtNLM"/>
    </source>
</evidence>
<sequence>MSKLIKRFYSSTAHASSKLSALRAAMNHLDAVLIPSEDAHQSEYTAECDNRRAWLSGFTGSAGCAIVTKKEALLFTDGRYFIQASNELDNAHWKLMKQGLPGVPTWQEYIKQVPSGSTIGIDPTVINAGEAKELEKELSSRGSKLIYTDNLVDRIRPKRPSRPREPIKTHPLQYAGQSVESKLKALCQSLKGKNMVISRLDEIAWLLNLRGSDIHCCPVFFSYCVVTPTGTLLYLQSPETLSDAVKAHLKENNITLKPYDAITHDLSTYSSSVFSVDPEGTNMSIIKALGSNEIHWETSPIQLSKAVKNEAEMSGMIDCHKRDAVALCKHFAWLSDRLCMGEKVWEYEAVEQLESMRQLDPLYVGPSFDTIAASGPNGAIVHYAQASDVIDPHQIYLCDSGAHYLNGTTDITRTWLFQGEPSSVQKQAFTRVLQAHISIDQAVFPQGTTGYQLDSVARLPLWKHGMDFKHGVGHGVGAYLNVHEGPHGIGGRIGYSKVPLQAGMVVTNEPGYYKDLQFGIRIENVLRVCKSVYDQYLCFKHLTWVPLGIKLIDSQLLDKEQRDWNSVKRDQLILYRIIGNDLPPRHKEGQTLSNLQFILDHEPPFPNTRKIFLLNRISDPANEAAIVRLLDQHQMEYIRVPFDEKEYEQLDFQLESFPDSDFLHSDDYRRYSKVAKLRILDFMYHTKNLYAMNNNGGRNTAIQHGKSIENAQWILPFDGNCYLSYNGFKEITEQLEKHGKDTKYFIVPMTRLLNNSILLNNLDQRPKAPEEPQIIFRYDAKEEYNLNMRYGRRSKLELLWRLGALESRQLNRPTVPWEPVGRPYSDEKGNFKNIGWVFRLFSGNPQQEENKKEASSIRAFNRLKAIQSTLDSLDEKIARRRFGHERLFLYSDEEMNEIRFEYWSKNPEVTATVTRLEQVAEKVLEENQMRPSTTQDHVKMDPDRDILAGLSQNVTILTLANYFLGNEKYGQGAANLIRMHFLNEYEPMRGDLLDFLSDQGYAFPNRQVSRKYSRHRTLNTSDLTRTDLSSLLDCIRLLRRREWLTHREYVDLQATMAEFLEYLITSPTGIHLAQMSDYRGVLYDLQVTSMAAFTDDVRLFLRVANRCRMRIGKGFKMTYVDDKEDWRVQFHYTTLSLQYWTSLARGIQHSRAAKEIWHYTAANGNRISHAVVDHLQSHLDLLPSLSSSEAQFVKSRLRPLAHTALAVFRQAQSVSGTEEDWAWLERHVGAFGSQWDKEQKDQGRVQGMLKFIRSEMKKGRSGLPPFWMLTVFN</sequence>
<keyword evidence="6" id="KW-0464">Manganese</keyword>
<proteinExistence type="inferred from homology"/>
<gene>
    <name evidence="11" type="ORF">G6F64_002109</name>
</gene>
<protein>
    <recommendedName>
        <fullName evidence="13">Creatinase/aminopeptidase</fullName>
    </recommendedName>
</protein>
<dbReference type="InterPro" id="IPR036005">
    <property type="entry name" value="Creatinase/aminopeptidase-like"/>
</dbReference>
<feature type="domain" description="Creatinase N-terminal" evidence="9">
    <location>
        <begin position="21"/>
        <end position="156"/>
    </location>
</feature>
<comment type="similarity">
    <text evidence="2">Belongs to the peptidase M24B family.</text>
</comment>
<accession>A0A9P7BWG4</accession>
<comment type="caution">
    <text evidence="11">The sequence shown here is derived from an EMBL/GenBank/DDBJ whole genome shotgun (WGS) entry which is preliminary data.</text>
</comment>
<dbReference type="GO" id="GO:0005737">
    <property type="term" value="C:cytoplasm"/>
    <property type="evidence" value="ECO:0007669"/>
    <property type="project" value="UniProtKB-ARBA"/>
</dbReference>
<dbReference type="FunFam" id="3.90.230.10:FF:000007">
    <property type="entry name" value="Xaa-Pro aminopeptidase P"/>
    <property type="match status" value="1"/>
</dbReference>
<keyword evidence="3" id="KW-0479">Metal-binding</keyword>
<reference evidence="11" key="1">
    <citation type="journal article" date="2020" name="Microb. Genom.">
        <title>Genetic diversity of clinical and environmental Mucorales isolates obtained from an investigation of mucormycosis cases among solid organ transplant recipients.</title>
        <authorList>
            <person name="Nguyen M.H."/>
            <person name="Kaul D."/>
            <person name="Muto C."/>
            <person name="Cheng S.J."/>
            <person name="Richter R.A."/>
            <person name="Bruno V.M."/>
            <person name="Liu G."/>
            <person name="Beyhan S."/>
            <person name="Sundermann A.J."/>
            <person name="Mounaud S."/>
            <person name="Pasculle A.W."/>
            <person name="Nierman W.C."/>
            <person name="Driscoll E."/>
            <person name="Cumbie R."/>
            <person name="Clancy C.J."/>
            <person name="Dupont C.L."/>
        </authorList>
    </citation>
    <scope>NUCLEOTIDE SEQUENCE</scope>
    <source>
        <strain evidence="11">GL11</strain>
    </source>
</reference>
<dbReference type="GO" id="GO:0046872">
    <property type="term" value="F:metal ion binding"/>
    <property type="evidence" value="ECO:0007669"/>
    <property type="project" value="UniProtKB-KW"/>
</dbReference>
<evidence type="ECO:0000256" key="1">
    <source>
        <dbReference type="ARBA" id="ARBA00001936"/>
    </source>
</evidence>
<dbReference type="InterPro" id="IPR029149">
    <property type="entry name" value="Creatin/AminoP/Spt16_N"/>
</dbReference>
<evidence type="ECO:0000256" key="7">
    <source>
        <dbReference type="ARBA" id="ARBA00023239"/>
    </source>
</evidence>
<keyword evidence="5" id="KW-0378">Hydrolase</keyword>
<dbReference type="EMBL" id="JAANQT010000178">
    <property type="protein sequence ID" value="KAG1313614.1"/>
    <property type="molecule type" value="Genomic_DNA"/>
</dbReference>
<evidence type="ECO:0000256" key="2">
    <source>
        <dbReference type="ARBA" id="ARBA00008766"/>
    </source>
</evidence>
<comment type="cofactor">
    <cofactor evidence="1">
        <name>Mn(2+)</name>
        <dbReference type="ChEBI" id="CHEBI:29035"/>
    </cofactor>
</comment>
<dbReference type="GO" id="GO:0042597">
    <property type="term" value="C:periplasmic space"/>
    <property type="evidence" value="ECO:0007669"/>
    <property type="project" value="InterPro"/>
</dbReference>
<evidence type="ECO:0000256" key="4">
    <source>
        <dbReference type="ARBA" id="ARBA00022729"/>
    </source>
</evidence>
<dbReference type="Gene3D" id="3.40.350.10">
    <property type="entry name" value="Creatinase/prolidase N-terminal domain"/>
    <property type="match status" value="2"/>
</dbReference>
<evidence type="ECO:0000256" key="6">
    <source>
        <dbReference type="ARBA" id="ARBA00023211"/>
    </source>
</evidence>
<dbReference type="PANTHER" id="PTHR43763">
    <property type="entry name" value="XAA-PRO AMINOPEPTIDASE 1"/>
    <property type="match status" value="1"/>
</dbReference>
<dbReference type="InterPro" id="IPR008929">
    <property type="entry name" value="Chondroitin_lyas"/>
</dbReference>
<evidence type="ECO:0000256" key="3">
    <source>
        <dbReference type="ARBA" id="ARBA00022723"/>
    </source>
</evidence>
<keyword evidence="4" id="KW-0732">Signal</keyword>
<keyword evidence="7" id="KW-0456">Lyase</keyword>
<dbReference type="Pfam" id="PF16189">
    <property type="entry name" value="Creatinase_N_2"/>
    <property type="match status" value="1"/>
</dbReference>
<dbReference type="SUPFAM" id="SSF53092">
    <property type="entry name" value="Creatinase/prolidase N-terminal domain"/>
    <property type="match status" value="1"/>
</dbReference>
<name>A0A9P7BWG4_RHIOR</name>
<dbReference type="InterPro" id="IPR000994">
    <property type="entry name" value="Pept_M24"/>
</dbReference>
<feature type="domain" description="Alginate lyase" evidence="10">
    <location>
        <begin position="920"/>
        <end position="1171"/>
    </location>
</feature>
<dbReference type="Pfam" id="PF05426">
    <property type="entry name" value="Alginate_lyase"/>
    <property type="match status" value="1"/>
</dbReference>
<evidence type="ECO:0000259" key="8">
    <source>
        <dbReference type="Pfam" id="PF00557"/>
    </source>
</evidence>
<dbReference type="InterPro" id="IPR000587">
    <property type="entry name" value="Creatinase_N"/>
</dbReference>
<dbReference type="Gene3D" id="3.90.230.10">
    <property type="entry name" value="Creatinase/methionine aminopeptidase superfamily"/>
    <property type="match status" value="1"/>
</dbReference>
<evidence type="ECO:0000256" key="5">
    <source>
        <dbReference type="ARBA" id="ARBA00022801"/>
    </source>
</evidence>
<evidence type="ECO:0000313" key="12">
    <source>
        <dbReference type="Proteomes" id="UP000716291"/>
    </source>
</evidence>
<dbReference type="OrthoDB" id="63533at2759"/>
<dbReference type="Proteomes" id="UP000716291">
    <property type="component" value="Unassembled WGS sequence"/>
</dbReference>